<organism evidence="1 2">
    <name type="scientific">Anaerofustis stercorihominis</name>
    <dbReference type="NCBI Taxonomy" id="214853"/>
    <lineage>
        <taxon>Bacteria</taxon>
        <taxon>Bacillati</taxon>
        <taxon>Bacillota</taxon>
        <taxon>Clostridia</taxon>
        <taxon>Eubacteriales</taxon>
        <taxon>Eubacteriaceae</taxon>
        <taxon>Anaerofustis</taxon>
    </lineage>
</organism>
<dbReference type="EMBL" id="QUSM01000009">
    <property type="protein sequence ID" value="RGD72910.1"/>
    <property type="molecule type" value="Genomic_DNA"/>
</dbReference>
<evidence type="ECO:0000313" key="1">
    <source>
        <dbReference type="EMBL" id="RGD72910.1"/>
    </source>
</evidence>
<gene>
    <name evidence="1" type="ORF">DW687_11750</name>
</gene>
<name>A0A3E3DUF2_9FIRM</name>
<evidence type="ECO:0000313" key="2">
    <source>
        <dbReference type="Proteomes" id="UP000261212"/>
    </source>
</evidence>
<dbReference type="AlphaFoldDB" id="A0A3E3DUF2"/>
<evidence type="ECO:0008006" key="3">
    <source>
        <dbReference type="Google" id="ProtNLM"/>
    </source>
</evidence>
<comment type="caution">
    <text evidence="1">The sequence shown here is derived from an EMBL/GenBank/DDBJ whole genome shotgun (WGS) entry which is preliminary data.</text>
</comment>
<sequence>MIEEIILNYLNENLEEPVFMERPEEVPSSYIILEKIGSSMENYIYRDVFAIQSYGKSLLDAAELNEKVKSVMNDGLIFLDNIASVKCINDYNFTDTTTKQYRYQAIYDIVNYK</sequence>
<protein>
    <recommendedName>
        <fullName evidence="3">DUF3168 domain-containing protein</fullName>
    </recommendedName>
</protein>
<proteinExistence type="predicted"/>
<accession>A0A3E3DUF2</accession>
<reference evidence="1 2" key="1">
    <citation type="submission" date="2018-08" db="EMBL/GenBank/DDBJ databases">
        <title>A genome reference for cultivated species of the human gut microbiota.</title>
        <authorList>
            <person name="Zou Y."/>
            <person name="Xue W."/>
            <person name="Luo G."/>
        </authorList>
    </citation>
    <scope>NUCLEOTIDE SEQUENCE [LARGE SCALE GENOMIC DNA]</scope>
    <source>
        <strain evidence="1 2">AM25-6</strain>
    </source>
</reference>
<dbReference type="RefSeq" id="WP_117532846.1">
    <property type="nucleotide sequence ID" value="NZ_QUSM01000009.1"/>
</dbReference>
<dbReference type="Proteomes" id="UP000261212">
    <property type="component" value="Unassembled WGS sequence"/>
</dbReference>